<organism evidence="1 2">
    <name type="scientific">Novosphingobium bradum</name>
    <dbReference type="NCBI Taxonomy" id="1737444"/>
    <lineage>
        <taxon>Bacteria</taxon>
        <taxon>Pseudomonadati</taxon>
        <taxon>Pseudomonadota</taxon>
        <taxon>Alphaproteobacteria</taxon>
        <taxon>Sphingomonadales</taxon>
        <taxon>Sphingomonadaceae</taxon>
        <taxon>Novosphingobium</taxon>
    </lineage>
</organism>
<accession>A0ABV7INI7</accession>
<dbReference type="RefSeq" id="WP_379508939.1">
    <property type="nucleotide sequence ID" value="NZ_JBHRTQ010000004.1"/>
</dbReference>
<comment type="caution">
    <text evidence="1">The sequence shown here is derived from an EMBL/GenBank/DDBJ whole genome shotgun (WGS) entry which is preliminary data.</text>
</comment>
<evidence type="ECO:0000313" key="2">
    <source>
        <dbReference type="Proteomes" id="UP001595604"/>
    </source>
</evidence>
<sequence>MPCLIDVADEAACSLGDCAAALDAVPFDPVDPESLSHAALWLRRLGNNRDFLGDVLVESLSARHRDEPAQAYGPQVIMLTAPGSSSFLRCAIWPGAGEGVLGASGQESFVYGLPHDHNFSFLTHGYFGPGYWSEFYEYDYDGVTGWAGEAAHLRPMGRHRLESDRIMLYRAHRDVHLQLPADALSVSVNVMHAVPAIRWLDQYTFDVERGTIAANVDCGPSESFLRLAVALGGDEALDLAEHFARRHPSDRLRVTAWDSLAARETDLARRDAIWAVAEGSGSRMVEMEARARRGVIAVPA</sequence>
<protein>
    <submittedName>
        <fullName evidence="1">Transposase</fullName>
    </submittedName>
</protein>
<proteinExistence type="predicted"/>
<gene>
    <name evidence="1" type="ORF">ACFOD9_04760</name>
</gene>
<dbReference type="Proteomes" id="UP001595604">
    <property type="component" value="Unassembled WGS sequence"/>
</dbReference>
<evidence type="ECO:0000313" key="1">
    <source>
        <dbReference type="EMBL" id="MFC3173557.1"/>
    </source>
</evidence>
<name>A0ABV7INI7_9SPHN</name>
<reference evidence="2" key="1">
    <citation type="journal article" date="2019" name="Int. J. Syst. Evol. Microbiol.">
        <title>The Global Catalogue of Microorganisms (GCM) 10K type strain sequencing project: providing services to taxonomists for standard genome sequencing and annotation.</title>
        <authorList>
            <consortium name="The Broad Institute Genomics Platform"/>
            <consortium name="The Broad Institute Genome Sequencing Center for Infectious Disease"/>
            <person name="Wu L."/>
            <person name="Ma J."/>
        </authorList>
    </citation>
    <scope>NUCLEOTIDE SEQUENCE [LARGE SCALE GENOMIC DNA]</scope>
    <source>
        <strain evidence="2">KCTC 42984</strain>
    </source>
</reference>
<dbReference type="EMBL" id="JBHRTQ010000004">
    <property type="protein sequence ID" value="MFC3173557.1"/>
    <property type="molecule type" value="Genomic_DNA"/>
</dbReference>
<keyword evidence="2" id="KW-1185">Reference proteome</keyword>